<keyword evidence="1" id="KW-0808">Transferase</keyword>
<gene>
    <name evidence="4" type="ORF">STRIC_0917</name>
</gene>
<reference evidence="4 5" key="1">
    <citation type="journal article" date="2014" name="Int. J. Syst. Evol. Microbiol.">
        <title>Phylogenomics and the dynamic genome evolution of the genus Streptococcus.</title>
        <authorList>
            <consortium name="The Broad Institute Genome Sequencing Platform"/>
            <person name="Richards V.P."/>
            <person name="Palmer S.R."/>
            <person name="Pavinski Bitar P.D."/>
            <person name="Qin X."/>
            <person name="Weinstock G.M."/>
            <person name="Highlander S.K."/>
            <person name="Town C.D."/>
            <person name="Burne R.A."/>
            <person name="Stanhope M.J."/>
        </authorList>
    </citation>
    <scope>NUCLEOTIDE SEQUENCE [LARGE SCALE GENOMIC DNA]</scope>
    <source>
        <strain evidence="4 5">707-05</strain>
    </source>
</reference>
<dbReference type="InterPro" id="IPR050680">
    <property type="entry name" value="YpeA/RimI_acetyltransf"/>
</dbReference>
<accession>G5K052</accession>
<evidence type="ECO:0000256" key="2">
    <source>
        <dbReference type="ARBA" id="ARBA00023315"/>
    </source>
</evidence>
<keyword evidence="2" id="KW-0012">Acyltransferase</keyword>
<dbReference type="Proteomes" id="UP000003330">
    <property type="component" value="Unassembled WGS sequence"/>
</dbReference>
<dbReference type="OrthoDB" id="948250at2"/>
<evidence type="ECO:0000313" key="5">
    <source>
        <dbReference type="Proteomes" id="UP000003330"/>
    </source>
</evidence>
<protein>
    <submittedName>
        <fullName evidence="4">Acetyltransferase, GNAT family</fullName>
    </submittedName>
</protein>
<evidence type="ECO:0000313" key="4">
    <source>
        <dbReference type="EMBL" id="EHI70731.1"/>
    </source>
</evidence>
<dbReference type="Gene3D" id="3.40.630.30">
    <property type="match status" value="1"/>
</dbReference>
<dbReference type="RefSeq" id="WP_008086980.1">
    <property type="nucleotide sequence ID" value="NZ_AEUX02000001.1"/>
</dbReference>
<dbReference type="PROSITE" id="PS51186">
    <property type="entry name" value="GNAT"/>
    <property type="match status" value="1"/>
</dbReference>
<organism evidence="4 5">
    <name type="scientific">Streptococcus ictaluri 707-05</name>
    <dbReference type="NCBI Taxonomy" id="764299"/>
    <lineage>
        <taxon>Bacteria</taxon>
        <taxon>Bacillati</taxon>
        <taxon>Bacillota</taxon>
        <taxon>Bacilli</taxon>
        <taxon>Lactobacillales</taxon>
        <taxon>Streptococcaceae</taxon>
        <taxon>Streptococcus</taxon>
    </lineage>
</organism>
<feature type="domain" description="N-acetyltransferase" evidence="3">
    <location>
        <begin position="6"/>
        <end position="171"/>
    </location>
</feature>
<dbReference type="SUPFAM" id="SSF55729">
    <property type="entry name" value="Acyl-CoA N-acyltransferases (Nat)"/>
    <property type="match status" value="1"/>
</dbReference>
<dbReference type="STRING" id="764299.STRIC_0917"/>
<evidence type="ECO:0000259" key="3">
    <source>
        <dbReference type="PROSITE" id="PS51186"/>
    </source>
</evidence>
<name>G5K052_9STRE</name>
<sequence>MSNHVVTIEEAKPSEARELLTLLKRLAQETDYISHTEAVLGANFEDIQAFIERSQSSFLDICLLLRVGEQLVGLLNIAADVNKSSKSGNLFMAILKDYQGHGLGQLLLELALDWANHSDLESLFLDVQVRNQVALHLYHKNGFHVINVKENGIKSKDGEEWDVYDMCKHVTK</sequence>
<dbReference type="AlphaFoldDB" id="G5K052"/>
<keyword evidence="5" id="KW-1185">Reference proteome</keyword>
<evidence type="ECO:0000256" key="1">
    <source>
        <dbReference type="ARBA" id="ARBA00022679"/>
    </source>
</evidence>
<comment type="caution">
    <text evidence="4">The sequence shown here is derived from an EMBL/GenBank/DDBJ whole genome shotgun (WGS) entry which is preliminary data.</text>
</comment>
<dbReference type="InterPro" id="IPR000182">
    <property type="entry name" value="GNAT_dom"/>
</dbReference>
<dbReference type="InterPro" id="IPR016181">
    <property type="entry name" value="Acyl_CoA_acyltransferase"/>
</dbReference>
<dbReference type="Pfam" id="PF00583">
    <property type="entry name" value="Acetyltransf_1"/>
    <property type="match status" value="1"/>
</dbReference>
<dbReference type="EMBL" id="AEUX02000001">
    <property type="protein sequence ID" value="EHI70731.1"/>
    <property type="molecule type" value="Genomic_DNA"/>
</dbReference>
<proteinExistence type="predicted"/>
<dbReference type="eggNOG" id="COG0456">
    <property type="taxonomic scope" value="Bacteria"/>
</dbReference>
<dbReference type="GO" id="GO:0016747">
    <property type="term" value="F:acyltransferase activity, transferring groups other than amino-acyl groups"/>
    <property type="evidence" value="ECO:0007669"/>
    <property type="project" value="InterPro"/>
</dbReference>
<dbReference type="PANTHER" id="PTHR43420">
    <property type="entry name" value="ACETYLTRANSFERASE"/>
    <property type="match status" value="1"/>
</dbReference>